<feature type="compositionally biased region" description="Basic and acidic residues" evidence="1">
    <location>
        <begin position="192"/>
        <end position="212"/>
    </location>
</feature>
<feature type="region of interest" description="Disordered" evidence="1">
    <location>
        <begin position="65"/>
        <end position="94"/>
    </location>
</feature>
<name>A0A080N470_9BIFI</name>
<protein>
    <submittedName>
        <fullName evidence="4">DNA-binding domain protein</fullName>
    </submittedName>
</protein>
<feature type="domain" description="Helix-hairpin-helix DNA-binding motif class 1" evidence="3">
    <location>
        <begin position="252"/>
        <end position="271"/>
    </location>
</feature>
<keyword evidence="2" id="KW-1133">Transmembrane helix</keyword>
<dbReference type="RefSeq" id="WP_052377341.1">
    <property type="nucleotide sequence ID" value="NZ_ATLK01000001.1"/>
</dbReference>
<dbReference type="Gene3D" id="1.10.150.320">
    <property type="entry name" value="Photosystem II 12 kDa extrinsic protein"/>
    <property type="match status" value="1"/>
</dbReference>
<dbReference type="Proteomes" id="UP000028730">
    <property type="component" value="Unassembled WGS sequence"/>
</dbReference>
<dbReference type="PANTHER" id="PTHR21180:SF32">
    <property type="entry name" value="ENDONUCLEASE_EXONUCLEASE_PHOSPHATASE FAMILY DOMAIN-CONTAINING PROTEIN 1"/>
    <property type="match status" value="1"/>
</dbReference>
<dbReference type="eggNOG" id="COG1555">
    <property type="taxonomic scope" value="Bacteria"/>
</dbReference>
<keyword evidence="4" id="KW-0238">DNA-binding</keyword>
<feature type="domain" description="Helix-hairpin-helix DNA-binding motif class 1" evidence="3">
    <location>
        <begin position="282"/>
        <end position="301"/>
    </location>
</feature>
<dbReference type="EMBL" id="ATLK01000001">
    <property type="protein sequence ID" value="KFF31090.1"/>
    <property type="molecule type" value="Genomic_DNA"/>
</dbReference>
<feature type="transmembrane region" description="Helical" evidence="2">
    <location>
        <begin position="140"/>
        <end position="161"/>
    </location>
</feature>
<dbReference type="STRING" id="1341695.BBOMB_0422"/>
<keyword evidence="2" id="KW-0472">Membrane</keyword>
<dbReference type="GO" id="GO:0015628">
    <property type="term" value="P:protein secretion by the type II secretion system"/>
    <property type="evidence" value="ECO:0007669"/>
    <property type="project" value="TreeGrafter"/>
</dbReference>
<feature type="compositionally biased region" description="Polar residues" evidence="1">
    <location>
        <begin position="167"/>
        <end position="184"/>
    </location>
</feature>
<evidence type="ECO:0000256" key="1">
    <source>
        <dbReference type="SAM" id="MobiDB-lite"/>
    </source>
</evidence>
<dbReference type="InterPro" id="IPR010994">
    <property type="entry name" value="RuvA_2-like"/>
</dbReference>
<evidence type="ECO:0000313" key="5">
    <source>
        <dbReference type="Proteomes" id="UP000028730"/>
    </source>
</evidence>
<feature type="compositionally biased region" description="Polar residues" evidence="1">
    <location>
        <begin position="213"/>
        <end position="222"/>
    </location>
</feature>
<dbReference type="PANTHER" id="PTHR21180">
    <property type="entry name" value="ENDONUCLEASE/EXONUCLEASE/PHOSPHATASE FAMILY DOMAIN-CONTAINING PROTEIN 1"/>
    <property type="match status" value="1"/>
</dbReference>
<evidence type="ECO:0000259" key="3">
    <source>
        <dbReference type="SMART" id="SM00278"/>
    </source>
</evidence>
<accession>A0A080N470</accession>
<feature type="region of interest" description="Disordered" evidence="1">
    <location>
        <begin position="167"/>
        <end position="239"/>
    </location>
</feature>
<sequence length="304" mass="33061">MQRHQYNGVAARRLKQYRYDSAATVEDAHDGSYTFPRVRLATPWPDVVPNRRIRLSRRLQIDPRTNVDKSPIHRLPKRRSSSGQTEAQDRPKVFVSNDAVPKIATLDLLSGVHVGDGGEAPGRGDGDGGRNVPRLSLRPVHSLLLIFILIVALCASLTMLIQQGANLSRGTTNHGSKASRSTSIDAPVHSSRGGDKLREQSRASETTVDGKESVQSQGNSGVQDDARTSDPAQRSNVSGTHVVVNLNTADVRTLQTIKGIGPVTAQRIIDYRSSIGQFTSIDQLLEVDGIGPKKMEKIRGLVTL</sequence>
<reference evidence="4 5" key="1">
    <citation type="journal article" date="2014" name="Appl. Environ. Microbiol.">
        <title>Genomic encyclopedia of type strains of the genus Bifidobacterium.</title>
        <authorList>
            <person name="Milani C."/>
            <person name="Lugli G.A."/>
            <person name="Duranti S."/>
            <person name="Turroni F."/>
            <person name="Bottacini F."/>
            <person name="Mangifesta M."/>
            <person name="Sanchez B."/>
            <person name="Viappiani A."/>
            <person name="Mancabelli L."/>
            <person name="Taminiau B."/>
            <person name="Delcenserie V."/>
            <person name="Barrangou R."/>
            <person name="Margolles A."/>
            <person name="van Sinderen D."/>
            <person name="Ventura M."/>
        </authorList>
    </citation>
    <scope>NUCLEOTIDE SEQUENCE [LARGE SCALE GENOMIC DNA]</scope>
    <source>
        <strain evidence="4 5">DSM 19703</strain>
    </source>
</reference>
<dbReference type="SUPFAM" id="SSF47781">
    <property type="entry name" value="RuvA domain 2-like"/>
    <property type="match status" value="1"/>
</dbReference>
<organism evidence="4 5">
    <name type="scientific">Bifidobacterium bombi DSM 19703</name>
    <dbReference type="NCBI Taxonomy" id="1341695"/>
    <lineage>
        <taxon>Bacteria</taxon>
        <taxon>Bacillati</taxon>
        <taxon>Actinomycetota</taxon>
        <taxon>Actinomycetes</taxon>
        <taxon>Bifidobacteriales</taxon>
        <taxon>Bifidobacteriaceae</taxon>
        <taxon>Bifidobacterium</taxon>
    </lineage>
</organism>
<evidence type="ECO:0000256" key="2">
    <source>
        <dbReference type="SAM" id="Phobius"/>
    </source>
</evidence>
<dbReference type="InterPro" id="IPR051675">
    <property type="entry name" value="Endo/Exo/Phosphatase_dom_1"/>
</dbReference>
<dbReference type="InterPro" id="IPR004509">
    <property type="entry name" value="Competence_ComEA_HhH"/>
</dbReference>
<gene>
    <name evidence="4" type="ORF">BBOMB_0422</name>
</gene>
<dbReference type="SMART" id="SM00278">
    <property type="entry name" value="HhH1"/>
    <property type="match status" value="2"/>
</dbReference>
<dbReference type="GO" id="GO:0003677">
    <property type="term" value="F:DNA binding"/>
    <property type="evidence" value="ECO:0007669"/>
    <property type="project" value="UniProtKB-KW"/>
</dbReference>
<proteinExistence type="predicted"/>
<keyword evidence="5" id="KW-1185">Reference proteome</keyword>
<dbReference type="GO" id="GO:0006281">
    <property type="term" value="P:DNA repair"/>
    <property type="evidence" value="ECO:0007669"/>
    <property type="project" value="InterPro"/>
</dbReference>
<dbReference type="Pfam" id="PF12836">
    <property type="entry name" value="HHH_3"/>
    <property type="match status" value="1"/>
</dbReference>
<dbReference type="GO" id="GO:0015627">
    <property type="term" value="C:type II protein secretion system complex"/>
    <property type="evidence" value="ECO:0007669"/>
    <property type="project" value="TreeGrafter"/>
</dbReference>
<dbReference type="OrthoDB" id="9758724at2"/>
<dbReference type="AlphaFoldDB" id="A0A080N470"/>
<evidence type="ECO:0000313" key="4">
    <source>
        <dbReference type="EMBL" id="KFF31090.1"/>
    </source>
</evidence>
<comment type="caution">
    <text evidence="4">The sequence shown here is derived from an EMBL/GenBank/DDBJ whole genome shotgun (WGS) entry which is preliminary data.</text>
</comment>
<dbReference type="InterPro" id="IPR003583">
    <property type="entry name" value="Hlx-hairpin-Hlx_DNA-bd_motif"/>
</dbReference>
<feature type="compositionally biased region" description="Polar residues" evidence="1">
    <location>
        <begin position="230"/>
        <end position="239"/>
    </location>
</feature>
<dbReference type="NCBIfam" id="TIGR00426">
    <property type="entry name" value="competence protein ComEA helix-hairpin-helix repeat region"/>
    <property type="match status" value="1"/>
</dbReference>
<keyword evidence="2" id="KW-0812">Transmembrane</keyword>